<dbReference type="InterPro" id="IPR029472">
    <property type="entry name" value="Copia-like_N"/>
</dbReference>
<name>A0A9K3HB71_HELAN</name>
<feature type="compositionally biased region" description="Low complexity" evidence="2">
    <location>
        <begin position="290"/>
        <end position="299"/>
    </location>
</feature>
<feature type="region of interest" description="Disordered" evidence="2">
    <location>
        <begin position="290"/>
        <end position="327"/>
    </location>
</feature>
<evidence type="ECO:0000313" key="4">
    <source>
        <dbReference type="EMBL" id="KAF5772044.1"/>
    </source>
</evidence>
<keyword evidence="5" id="KW-1185">Reference proteome</keyword>
<dbReference type="Gramene" id="mRNA:HanXRQr2_Chr13g0572141">
    <property type="protein sequence ID" value="CDS:HanXRQr2_Chr13g0572141.1"/>
    <property type="gene ID" value="HanXRQr2_Chr13g0572141"/>
</dbReference>
<accession>A0A9K3HB71</accession>
<proteinExistence type="predicted"/>
<feature type="coiled-coil region" evidence="1">
    <location>
        <begin position="608"/>
        <end position="635"/>
    </location>
</feature>
<feature type="domain" description="Retrotransposon Copia-like N-terminal" evidence="3">
    <location>
        <begin position="26"/>
        <end position="71"/>
    </location>
</feature>
<dbReference type="PANTHER" id="PTHR34222">
    <property type="entry name" value="GAG_PRE-INTEGRS DOMAIN-CONTAINING PROTEIN"/>
    <property type="match status" value="1"/>
</dbReference>
<organism evidence="4 5">
    <name type="scientific">Helianthus annuus</name>
    <name type="common">Common sunflower</name>
    <dbReference type="NCBI Taxonomy" id="4232"/>
    <lineage>
        <taxon>Eukaryota</taxon>
        <taxon>Viridiplantae</taxon>
        <taxon>Streptophyta</taxon>
        <taxon>Embryophyta</taxon>
        <taxon>Tracheophyta</taxon>
        <taxon>Spermatophyta</taxon>
        <taxon>Magnoliopsida</taxon>
        <taxon>eudicotyledons</taxon>
        <taxon>Gunneridae</taxon>
        <taxon>Pentapetalae</taxon>
        <taxon>asterids</taxon>
        <taxon>campanulids</taxon>
        <taxon>Asterales</taxon>
        <taxon>Asteraceae</taxon>
        <taxon>Asteroideae</taxon>
        <taxon>Heliantheae alliance</taxon>
        <taxon>Heliantheae</taxon>
        <taxon>Helianthus</taxon>
    </lineage>
</organism>
<protein>
    <submittedName>
        <fullName evidence="4">Transcription factor interactor and regulator CCHC(Zn) family</fullName>
    </submittedName>
</protein>
<dbReference type="Pfam" id="PF14244">
    <property type="entry name" value="Retrotran_gag_3"/>
    <property type="match status" value="1"/>
</dbReference>
<dbReference type="PANTHER" id="PTHR34222:SF99">
    <property type="entry name" value="PROTEIN, PUTATIVE-RELATED"/>
    <property type="match status" value="1"/>
</dbReference>
<evidence type="ECO:0000256" key="1">
    <source>
        <dbReference type="SAM" id="Coils"/>
    </source>
</evidence>
<sequence length="685" mass="78080">MDNTNKSESSVTLVSKLDASDPLYLHASDSSGLTVVNVKLKGTENYVVWSNAMHLALMAKNKLGFIDESCKRSTTDDVLASQWDRCNSIVLTWILNSVSDELYVGQVYSKLASEVWDDLKETYNKIDGSVVFGLFQKINSVSQNGASVSEYYHKINTMWKQFDAMLQLPSCTCQASTKFNEFNHLIKLMQFLMGLDGVYQPVRTNLLTRDPLPTVKTAFSIISREESHRDSNSSSKVPNVGFAAKTNQFNENKKRFTKGSNPNLKCTHCNKIGHVVDKCFELHGCPSNFRPRPNQNNNQWSKPNISANSSINSTVNHSVSDKSASNSLNSLTSDQFTKLLDLLNEKKTDDGPKTNVGGKCHNVISSLDCYKRSYCFNSKSWSQNNMSWIIDSGANQHMIMSSENMFNKVDVSDYNITVKHPNSEKMIEFDQSPTDDSGDEEEEKHINVAKTYLSPESFQFYFADRLEKLKERQAAKEQKKKKCESVDQEKNSEHSEEVKFAEQVVEEEKVIEAEKVVEVEKIIEVEKIVEIIKPCLKCLESCKLCEEKDEKLAEFEKMKEQLLFNLNYVKESYDVLNRTVTGLQKTNSEREDALTMMNAVMMSKQKAINHYIEECAKLKLELETEKIENERIRRLLQSYSSSDYLIYRIYPTVAGFEAFQNDEKPKKKDSGKKQSVSYNKCPPPI</sequence>
<reference evidence="4" key="1">
    <citation type="journal article" date="2017" name="Nature">
        <title>The sunflower genome provides insights into oil metabolism, flowering and Asterid evolution.</title>
        <authorList>
            <person name="Badouin H."/>
            <person name="Gouzy J."/>
            <person name="Grassa C.J."/>
            <person name="Murat F."/>
            <person name="Staton S.E."/>
            <person name="Cottret L."/>
            <person name="Lelandais-Briere C."/>
            <person name="Owens G.L."/>
            <person name="Carrere S."/>
            <person name="Mayjonade B."/>
            <person name="Legrand L."/>
            <person name="Gill N."/>
            <person name="Kane N.C."/>
            <person name="Bowers J.E."/>
            <person name="Hubner S."/>
            <person name="Bellec A."/>
            <person name="Berard A."/>
            <person name="Berges H."/>
            <person name="Blanchet N."/>
            <person name="Boniface M.C."/>
            <person name="Brunel D."/>
            <person name="Catrice O."/>
            <person name="Chaidir N."/>
            <person name="Claudel C."/>
            <person name="Donnadieu C."/>
            <person name="Faraut T."/>
            <person name="Fievet G."/>
            <person name="Helmstetter N."/>
            <person name="King M."/>
            <person name="Knapp S.J."/>
            <person name="Lai Z."/>
            <person name="Le Paslier M.C."/>
            <person name="Lippi Y."/>
            <person name="Lorenzon L."/>
            <person name="Mandel J.R."/>
            <person name="Marage G."/>
            <person name="Marchand G."/>
            <person name="Marquand E."/>
            <person name="Bret-Mestries E."/>
            <person name="Morien E."/>
            <person name="Nambeesan S."/>
            <person name="Nguyen T."/>
            <person name="Pegot-Espagnet P."/>
            <person name="Pouilly N."/>
            <person name="Raftis F."/>
            <person name="Sallet E."/>
            <person name="Schiex T."/>
            <person name="Thomas J."/>
            <person name="Vandecasteele C."/>
            <person name="Vares D."/>
            <person name="Vear F."/>
            <person name="Vautrin S."/>
            <person name="Crespi M."/>
            <person name="Mangin B."/>
            <person name="Burke J.M."/>
            <person name="Salse J."/>
            <person name="Munos S."/>
            <person name="Vincourt P."/>
            <person name="Rieseberg L.H."/>
            <person name="Langlade N.B."/>
        </authorList>
    </citation>
    <scope>NUCLEOTIDE SEQUENCE</scope>
    <source>
        <tissue evidence="4">Leaves</tissue>
    </source>
</reference>
<reference evidence="4" key="2">
    <citation type="submission" date="2020-06" db="EMBL/GenBank/DDBJ databases">
        <title>Helianthus annuus Genome sequencing and assembly Release 2.</title>
        <authorList>
            <person name="Gouzy J."/>
            <person name="Langlade N."/>
            <person name="Munos S."/>
        </authorList>
    </citation>
    <scope>NUCLEOTIDE SEQUENCE</scope>
    <source>
        <tissue evidence="4">Leaves</tissue>
    </source>
</reference>
<dbReference type="EMBL" id="MNCJ02000328">
    <property type="protein sequence ID" value="KAF5772044.1"/>
    <property type="molecule type" value="Genomic_DNA"/>
</dbReference>
<feature type="region of interest" description="Disordered" evidence="2">
    <location>
        <begin position="478"/>
        <end position="498"/>
    </location>
</feature>
<dbReference type="AlphaFoldDB" id="A0A9K3HB71"/>
<evidence type="ECO:0000256" key="2">
    <source>
        <dbReference type="SAM" id="MobiDB-lite"/>
    </source>
</evidence>
<comment type="caution">
    <text evidence="4">The sequence shown here is derived from an EMBL/GenBank/DDBJ whole genome shotgun (WGS) entry which is preliminary data.</text>
</comment>
<evidence type="ECO:0000313" key="5">
    <source>
        <dbReference type="Proteomes" id="UP000215914"/>
    </source>
</evidence>
<feature type="compositionally biased region" description="Polar residues" evidence="2">
    <location>
        <begin position="300"/>
        <end position="327"/>
    </location>
</feature>
<evidence type="ECO:0000259" key="3">
    <source>
        <dbReference type="Pfam" id="PF14244"/>
    </source>
</evidence>
<dbReference type="Proteomes" id="UP000215914">
    <property type="component" value="Unassembled WGS sequence"/>
</dbReference>
<feature type="compositionally biased region" description="Basic and acidic residues" evidence="2">
    <location>
        <begin position="661"/>
        <end position="672"/>
    </location>
</feature>
<feature type="region of interest" description="Disordered" evidence="2">
    <location>
        <begin position="661"/>
        <end position="685"/>
    </location>
</feature>
<gene>
    <name evidence="4" type="ORF">HanXRQr2_Chr13g0572141</name>
</gene>
<keyword evidence="1" id="KW-0175">Coiled coil</keyword>